<dbReference type="EMBL" id="UEGW01000001">
    <property type="protein sequence ID" value="SRX93549.1"/>
    <property type="molecule type" value="Genomic_DNA"/>
</dbReference>
<protein>
    <recommendedName>
        <fullName evidence="1">Peptidoglycan binding-like domain-containing protein</fullName>
    </recommendedName>
</protein>
<dbReference type="Gene3D" id="3.40.50.1820">
    <property type="entry name" value="alpha/beta hydrolase"/>
    <property type="match status" value="1"/>
</dbReference>
<sequence>MPLPYKLGDHGPEITSWQQWFDRMYHSYAPPIDGYYGNDEVAAVSEMQRRLHLPVTGVFDANTAHLAGYYEPAPQLPIFFTVEGHLSNMFAGPVADTAAKLEAEGLCHHQPIGYNNAAVPFDNASGQNELARLFGQPAMDNKVPFPLGTKYILGGFSQGMIVVTDFIVNCLQPGQIHEPRAKDCLGVLAYGNPCRSRGSAAPWSVAQAGPPENAGMDPKVRFDLLGIHLPYPVMDVYRRGDIFSDNEPTQEGAVKSAVYEAAARGDFFSNPYSICAQIANLFATPFQEVWAIFEAIVSGVEFLAAQPNPHYAPFDIDGGIDWARGLLTAA</sequence>
<feature type="domain" description="Peptidoglycan binding-like" evidence="1">
    <location>
        <begin position="11"/>
        <end position="63"/>
    </location>
</feature>
<dbReference type="InterPro" id="IPR029058">
    <property type="entry name" value="AB_hydrolase_fold"/>
</dbReference>
<dbReference type="InterPro" id="IPR002477">
    <property type="entry name" value="Peptidoglycan-bd-like"/>
</dbReference>
<dbReference type="InterPro" id="IPR036366">
    <property type="entry name" value="PGBDSf"/>
</dbReference>
<dbReference type="InterPro" id="IPR041855">
    <property type="entry name" value="Lysin_B_C_ter"/>
</dbReference>
<dbReference type="Gene3D" id="1.10.101.10">
    <property type="entry name" value="PGBD-like superfamily/PGBD"/>
    <property type="match status" value="1"/>
</dbReference>
<name>A0A375YXF7_MYCSH</name>
<dbReference type="RefSeq" id="WP_113963529.1">
    <property type="nucleotide sequence ID" value="NZ_UEGW01000001.1"/>
</dbReference>
<dbReference type="Proteomes" id="UP000252015">
    <property type="component" value="Unassembled WGS sequence"/>
</dbReference>
<proteinExistence type="predicted"/>
<organism evidence="2 3">
    <name type="scientific">Mycobacterium shimoidei</name>
    <dbReference type="NCBI Taxonomy" id="29313"/>
    <lineage>
        <taxon>Bacteria</taxon>
        <taxon>Bacillati</taxon>
        <taxon>Actinomycetota</taxon>
        <taxon>Actinomycetes</taxon>
        <taxon>Mycobacteriales</taxon>
        <taxon>Mycobacteriaceae</taxon>
        <taxon>Mycobacterium</taxon>
    </lineage>
</organism>
<dbReference type="Gene3D" id="1.10.10.1120">
    <property type="entry name" value="Lysin B, C-terminal linker domain"/>
    <property type="match status" value="1"/>
</dbReference>
<gene>
    <name evidence="2" type="ORF">MSP7336_01787</name>
</gene>
<dbReference type="SUPFAM" id="SSF47090">
    <property type="entry name" value="PGBD-like"/>
    <property type="match status" value="1"/>
</dbReference>
<dbReference type="AlphaFoldDB" id="A0A375YXF7"/>
<evidence type="ECO:0000313" key="3">
    <source>
        <dbReference type="Proteomes" id="UP000252015"/>
    </source>
</evidence>
<evidence type="ECO:0000313" key="2">
    <source>
        <dbReference type="EMBL" id="SRX93549.1"/>
    </source>
</evidence>
<evidence type="ECO:0000259" key="1">
    <source>
        <dbReference type="Pfam" id="PF01471"/>
    </source>
</evidence>
<reference evidence="2 3" key="1">
    <citation type="submission" date="2018-05" db="EMBL/GenBank/DDBJ databases">
        <authorList>
            <consortium name="IHU Genomes"/>
        </authorList>
    </citation>
    <scope>NUCLEOTIDE SEQUENCE [LARGE SCALE GENOMIC DNA]</scope>
    <source>
        <strain evidence="2 3">P7336</strain>
    </source>
</reference>
<dbReference type="InterPro" id="IPR036365">
    <property type="entry name" value="PGBD-like_sf"/>
</dbReference>
<accession>A0A375YXF7</accession>
<dbReference type="Pfam" id="PF01471">
    <property type="entry name" value="PG_binding_1"/>
    <property type="match status" value="1"/>
</dbReference>
<keyword evidence="3" id="KW-1185">Reference proteome</keyword>